<evidence type="ECO:0000313" key="1">
    <source>
        <dbReference type="EMBL" id="TYQ06277.1"/>
    </source>
</evidence>
<dbReference type="AlphaFoldDB" id="A0A652YT11"/>
<gene>
    <name evidence="1" type="ORF">FNL38_102411</name>
</gene>
<proteinExistence type="predicted"/>
<sequence>MAHILTRQYVASDKSDQVSRLISGCVTTRSPTCAGATVEQVSSTLRSSSVHAPGDVRTARPFPPPLALALVLGLLGAVAVSAAPIVDVGSGPGASGSIVTASIFAALCALVIPAAAIVVARRHPALSGALLAGAGALSFGVAILDLQLFVDAIDANRLELFRPISAGVITAGVGSYVALLGHALLVVAGILGLVVIHRESERDGYGSAHAAEYDGRSVGGRIGAWPTSVLILAAGAYLLSLFAPAFDSQDPIFLARSLVDSPAASAVGTALVAVAVLIVTASALTSISPWVGAGGVVGAGVGALGVSGTRVVAGLASGDRIGVGAGSIVGAIAAVVIVGVGAVIPILSARREAAAAEEARPVKSENQAPSGGSKKARRAAMIEQAREAQAHVTKMHRIAGALGIGAAVSAALGASLPILSLPGGLAEPSILATRIVFVAAIVLFVASLGLWIPGRAVAIRPAVGTLWTTVVMGIAAVVQPAVIATDVSGVDLGAGVYVMGVASALAAAAGLALWFAGTAEREEIDTSVEIEANSVVRILAGLGGVLALVGTALPLYRGANHTAASITQWPWGSDAWGIDTWGQLLVGVSVLLASVVATRSRPPRAVALLVGSAVSVSIYLAAGPLTTSRIPDATVGAGAIAAATGLLLLVVAAFFSARTTLSMHAERR</sequence>
<dbReference type="EMBL" id="VNIQ01000002">
    <property type="protein sequence ID" value="TYQ06277.1"/>
    <property type="molecule type" value="Genomic_DNA"/>
</dbReference>
<organism evidence="1">
    <name type="scientific">Nocardia globerula</name>
    <dbReference type="NCBI Taxonomy" id="1818"/>
    <lineage>
        <taxon>Bacteria</taxon>
        <taxon>Bacillati</taxon>
        <taxon>Actinomycetota</taxon>
        <taxon>Actinomycetes</taxon>
        <taxon>Mycobacteriales</taxon>
        <taxon>Nocardiaceae</taxon>
        <taxon>Nocardia</taxon>
    </lineage>
</organism>
<reference evidence="1" key="1">
    <citation type="submission" date="2019-07" db="EMBL/GenBank/DDBJ databases">
        <title>Genomic Encyclopedia of Type Strains, Phase IV (KMG-IV): sequencing the most valuable type-strain genomes for metagenomic binning, comparative biology and taxonomic classification.</title>
        <authorList>
            <person name="Goeker M."/>
        </authorList>
    </citation>
    <scope>NUCLEOTIDE SEQUENCE</scope>
    <source>
        <strain evidence="1">DSM 44596</strain>
    </source>
</reference>
<name>A0A652YT11_NOCGL</name>
<protein>
    <submittedName>
        <fullName evidence="1">Uncharacterized protein</fullName>
    </submittedName>
</protein>
<comment type="caution">
    <text evidence="1">The sequence shown here is derived from an EMBL/GenBank/DDBJ whole genome shotgun (WGS) entry which is preliminary data.</text>
</comment>
<accession>A0A652YT11</accession>